<keyword evidence="4" id="KW-0813">Transport</keyword>
<feature type="compositionally biased region" description="Low complexity" evidence="9">
    <location>
        <begin position="117"/>
        <end position="131"/>
    </location>
</feature>
<dbReference type="PRINTS" id="PR00314">
    <property type="entry name" value="CLATHRINADPT"/>
</dbReference>
<organism evidence="12 13">
    <name type="scientific">Oopsacas minuta</name>
    <dbReference type="NCBI Taxonomy" id="111878"/>
    <lineage>
        <taxon>Eukaryota</taxon>
        <taxon>Metazoa</taxon>
        <taxon>Porifera</taxon>
        <taxon>Hexactinellida</taxon>
        <taxon>Hexasterophora</taxon>
        <taxon>Lyssacinosida</taxon>
        <taxon>Leucopsacidae</taxon>
        <taxon>Oopsacas</taxon>
    </lineage>
</organism>
<dbReference type="Gene3D" id="2.60.40.1170">
    <property type="entry name" value="Mu homology domain, subdomain B"/>
    <property type="match status" value="2"/>
</dbReference>
<evidence type="ECO:0000256" key="1">
    <source>
        <dbReference type="ARBA" id="ARBA00004308"/>
    </source>
</evidence>
<feature type="domain" description="SHD" evidence="10">
    <location>
        <begin position="194"/>
        <end position="334"/>
    </location>
</feature>
<dbReference type="SUPFAM" id="SSF49447">
    <property type="entry name" value="Second domain of Mu2 adaptin subunit (ap50) of ap2 adaptor"/>
    <property type="match status" value="1"/>
</dbReference>
<dbReference type="InterPro" id="IPR050431">
    <property type="entry name" value="Adaptor_comp_med_subunit"/>
</dbReference>
<comment type="similarity">
    <text evidence="3">Belongs to the Stoned B family.</text>
</comment>
<reference evidence="12 13" key="1">
    <citation type="journal article" date="2023" name="BMC Biol.">
        <title>The compact genome of the sponge Oopsacas minuta (Hexactinellida) is lacking key metazoan core genes.</title>
        <authorList>
            <person name="Santini S."/>
            <person name="Schenkelaars Q."/>
            <person name="Jourda C."/>
            <person name="Duchesne M."/>
            <person name="Belahbib H."/>
            <person name="Rocher C."/>
            <person name="Selva M."/>
            <person name="Riesgo A."/>
            <person name="Vervoort M."/>
            <person name="Leys S.P."/>
            <person name="Kodjabachian L."/>
            <person name="Le Bivic A."/>
            <person name="Borchiellini C."/>
            <person name="Claverie J.M."/>
            <person name="Renard E."/>
        </authorList>
    </citation>
    <scope>NUCLEOTIDE SEQUENCE [LARGE SCALE GENOMIC DNA]</scope>
    <source>
        <strain evidence="12">SPO-2</strain>
    </source>
</reference>
<dbReference type="GO" id="GO:0006897">
    <property type="term" value="P:endocytosis"/>
    <property type="evidence" value="ECO:0007669"/>
    <property type="project" value="UniProtKB-KW"/>
</dbReference>
<dbReference type="AlphaFoldDB" id="A0AAV7KFW1"/>
<accession>A0AAV7KFW1</accession>
<evidence type="ECO:0000259" key="10">
    <source>
        <dbReference type="PROSITE" id="PS51070"/>
    </source>
</evidence>
<keyword evidence="13" id="KW-1185">Reference proteome</keyword>
<dbReference type="GO" id="GO:0006886">
    <property type="term" value="P:intracellular protein transport"/>
    <property type="evidence" value="ECO:0007669"/>
    <property type="project" value="InterPro"/>
</dbReference>
<evidence type="ECO:0000313" key="12">
    <source>
        <dbReference type="EMBL" id="KAI6659753.1"/>
    </source>
</evidence>
<evidence type="ECO:0000256" key="4">
    <source>
        <dbReference type="ARBA" id="ARBA00022448"/>
    </source>
</evidence>
<comment type="caution">
    <text evidence="12">The sequence shown here is derived from an EMBL/GenBank/DDBJ whole genome shotgun (WGS) entry which is preliminary data.</text>
</comment>
<dbReference type="InterPro" id="IPR012320">
    <property type="entry name" value="SHD_dom"/>
</dbReference>
<sequence length="633" mass="72163">MDGKMPYSYVSRQILPFSQGNKSEPELPFQPAVDGIDTTVKPKGIPGNLLEEDNLSTSTTPSMRRSWEGFEDLPFPKSPHSNKPPVRQAPPPPHKHLSEIEVAQTPNSTGSNWLAISSQQMSPSDSSSLPDYKSLHASVEHTHTGELPFRRSQSVRIRQRHMQTQPPSSYDDTELLKRGHNATIATDTHTAPTQWNVHVKLRNRPTRALTNWFPVFLSVEDGIISIRESIHALPVSGRLDDPDVFKDIILQHLHSLSEPINKRFEIGAKITQIKLQQTSYLEKRTFRRFFMYEHVTRRLTVCKFGFRDLNQLKEFQEAFHNAIRKLPVSRQQGVAYHANEVFVDVKDHANIIMSSDGAVLERQSQNRIMVQAYLTGAPECRLLLNDVESILKQTGNSSLLTTGISKPVHMERPEIHPCVDTQQFRDSRDIVFFPVDGARFELLRCTVEPHLLPPVHVSALLEFRDNTIYISSAIYVRRRMNLRAKPIKNLILKFPIPPSWRNAFSAETKFGKKSVRSSARGSLRRNVKSNSCRVTTSAGQAKYIPELGAVVWEIGTYQHSTFQYNFMCEVDFRAGMQNPSGMELCAEVDYTVPGSSSGLSIRALKIDRKAEKWVRYEILYHYRVQMYPELAYD</sequence>
<gene>
    <name evidence="12" type="ORF">LOD99_10686</name>
</gene>
<dbReference type="GO" id="GO:0012505">
    <property type="term" value="C:endomembrane system"/>
    <property type="evidence" value="ECO:0007669"/>
    <property type="project" value="UniProtKB-SubCell"/>
</dbReference>
<evidence type="ECO:0000313" key="13">
    <source>
        <dbReference type="Proteomes" id="UP001165289"/>
    </source>
</evidence>
<evidence type="ECO:0000259" key="11">
    <source>
        <dbReference type="PROSITE" id="PS51072"/>
    </source>
</evidence>
<evidence type="ECO:0000256" key="5">
    <source>
        <dbReference type="ARBA" id="ARBA00022490"/>
    </source>
</evidence>
<evidence type="ECO:0000256" key="7">
    <source>
        <dbReference type="ARBA" id="ARBA00022927"/>
    </source>
</evidence>
<evidence type="ECO:0000256" key="8">
    <source>
        <dbReference type="ARBA" id="ARBA00023136"/>
    </source>
</evidence>
<dbReference type="PROSITE" id="PS51070">
    <property type="entry name" value="SHD"/>
    <property type="match status" value="1"/>
</dbReference>
<dbReference type="Proteomes" id="UP001165289">
    <property type="component" value="Unassembled WGS sequence"/>
</dbReference>
<dbReference type="PANTHER" id="PTHR10529">
    <property type="entry name" value="AP COMPLEX SUBUNIT MU"/>
    <property type="match status" value="1"/>
</dbReference>
<dbReference type="PROSITE" id="PS51072">
    <property type="entry name" value="MHD"/>
    <property type="match status" value="1"/>
</dbReference>
<name>A0AAV7KFW1_9METZ</name>
<protein>
    <submittedName>
        <fullName evidence="12">Stonin-2-like</fullName>
    </submittedName>
</protein>
<evidence type="ECO:0000256" key="2">
    <source>
        <dbReference type="ARBA" id="ARBA00004496"/>
    </source>
</evidence>
<dbReference type="InterPro" id="IPR028565">
    <property type="entry name" value="MHD"/>
</dbReference>
<keyword evidence="8" id="KW-0472">Membrane</keyword>
<dbReference type="InterPro" id="IPR001392">
    <property type="entry name" value="Clathrin_mu"/>
</dbReference>
<keyword evidence="6" id="KW-0254">Endocytosis</keyword>
<feature type="compositionally biased region" description="Polar residues" evidence="9">
    <location>
        <begin position="104"/>
        <end position="116"/>
    </location>
</feature>
<dbReference type="GO" id="GO:0030131">
    <property type="term" value="C:clathrin adaptor complex"/>
    <property type="evidence" value="ECO:0007669"/>
    <property type="project" value="InterPro"/>
</dbReference>
<dbReference type="Pfam" id="PF00928">
    <property type="entry name" value="Adap_comp_sub"/>
    <property type="match status" value="1"/>
</dbReference>
<feature type="region of interest" description="Disordered" evidence="9">
    <location>
        <begin position="18"/>
        <end position="131"/>
    </location>
</feature>
<comment type="subcellular location">
    <subcellularLocation>
        <location evidence="2">Cytoplasm</location>
    </subcellularLocation>
    <subcellularLocation>
        <location evidence="1">Endomembrane system</location>
    </subcellularLocation>
</comment>
<keyword evidence="7" id="KW-0653">Protein transport</keyword>
<dbReference type="EMBL" id="JAKMXF010000051">
    <property type="protein sequence ID" value="KAI6659753.1"/>
    <property type="molecule type" value="Genomic_DNA"/>
</dbReference>
<feature type="domain" description="MHD" evidence="11">
    <location>
        <begin position="338"/>
        <end position="627"/>
    </location>
</feature>
<proteinExistence type="inferred from homology"/>
<evidence type="ECO:0000256" key="6">
    <source>
        <dbReference type="ARBA" id="ARBA00022583"/>
    </source>
</evidence>
<keyword evidence="5" id="KW-0963">Cytoplasm</keyword>
<evidence type="ECO:0000256" key="9">
    <source>
        <dbReference type="SAM" id="MobiDB-lite"/>
    </source>
</evidence>
<evidence type="ECO:0000256" key="3">
    <source>
        <dbReference type="ARBA" id="ARBA00005579"/>
    </source>
</evidence>
<dbReference type="InterPro" id="IPR036168">
    <property type="entry name" value="AP2_Mu_C_sf"/>
</dbReference>